<comment type="caution">
    <text evidence="2">The sequence shown here is derived from an EMBL/GenBank/DDBJ whole genome shotgun (WGS) entry which is preliminary data.</text>
</comment>
<keyword evidence="1" id="KW-0472">Membrane</keyword>
<evidence type="ECO:0000313" key="2">
    <source>
        <dbReference type="EMBL" id="GAH46897.1"/>
    </source>
</evidence>
<protein>
    <submittedName>
        <fullName evidence="2">Uncharacterized protein</fullName>
    </submittedName>
</protein>
<gene>
    <name evidence="2" type="ORF">S03H2_12484</name>
</gene>
<organism evidence="2">
    <name type="scientific">marine sediment metagenome</name>
    <dbReference type="NCBI Taxonomy" id="412755"/>
    <lineage>
        <taxon>unclassified sequences</taxon>
        <taxon>metagenomes</taxon>
        <taxon>ecological metagenomes</taxon>
    </lineage>
</organism>
<accession>X1FPI8</accession>
<reference evidence="2" key="1">
    <citation type="journal article" date="2014" name="Front. Microbiol.">
        <title>High frequency of phylogenetically diverse reductive dehalogenase-homologous genes in deep subseafloor sedimentary metagenomes.</title>
        <authorList>
            <person name="Kawai M."/>
            <person name="Futagami T."/>
            <person name="Toyoda A."/>
            <person name="Takaki Y."/>
            <person name="Nishi S."/>
            <person name="Hori S."/>
            <person name="Arai W."/>
            <person name="Tsubouchi T."/>
            <person name="Morono Y."/>
            <person name="Uchiyama I."/>
            <person name="Ito T."/>
            <person name="Fujiyama A."/>
            <person name="Inagaki F."/>
            <person name="Takami H."/>
        </authorList>
    </citation>
    <scope>NUCLEOTIDE SEQUENCE</scope>
    <source>
        <strain evidence="2">Expedition CK06-06</strain>
    </source>
</reference>
<keyword evidence="1" id="KW-0812">Transmembrane</keyword>
<keyword evidence="1" id="KW-1133">Transmembrane helix</keyword>
<evidence type="ECO:0000256" key="1">
    <source>
        <dbReference type="SAM" id="Phobius"/>
    </source>
</evidence>
<proteinExistence type="predicted"/>
<sequence length="65" mass="7078">MEPGTGLLIFIVAGIAGVTTYGAYGFAKKAGPELEASDLLPMPPPYPPLPRFMYEKPELLQSLRR</sequence>
<dbReference type="AlphaFoldDB" id="X1FPI8"/>
<name>X1FPI8_9ZZZZ</name>
<feature type="transmembrane region" description="Helical" evidence="1">
    <location>
        <begin position="6"/>
        <end position="27"/>
    </location>
</feature>
<dbReference type="EMBL" id="BARU01006352">
    <property type="protein sequence ID" value="GAH46897.1"/>
    <property type="molecule type" value="Genomic_DNA"/>
</dbReference>